<evidence type="ECO:0000259" key="2">
    <source>
        <dbReference type="Pfam" id="PF00535"/>
    </source>
</evidence>
<keyword evidence="3" id="KW-0808">Transferase</keyword>
<sequence length="266" mass="29722">MTRPTQLPRSDLVAVVLTLDEAPEIAACIRSLAAWCPRILVLDSGSRDGTVAIAGAMGAGVCARPFDNYASQRQAALDMVAAEWVLFVDADERVPRALGEEILAVVRDGCNEDDLAAARIPRSNIIMEHTMQAGGFHPDFQLRLLRRGRASYKEAARVHEEARVDGRVVSLAEPLLHYNYASWQEFHSRQRAYARLAALDAEPPPGLPLLRILSQGWHTFRWRFVHLEGWRDGPLGLWLALWLAWYYGCLPVLLTLLRPTREAPPA</sequence>
<dbReference type="Pfam" id="PF00535">
    <property type="entry name" value="Glycos_transf_2"/>
    <property type="match status" value="1"/>
</dbReference>
<proteinExistence type="predicted"/>
<dbReference type="Gene3D" id="3.90.550.10">
    <property type="entry name" value="Spore Coat Polysaccharide Biosynthesis Protein SpsA, Chain A"/>
    <property type="match status" value="1"/>
</dbReference>
<dbReference type="AlphaFoldDB" id="A0A6B1DV95"/>
<dbReference type="PANTHER" id="PTHR43630:SF2">
    <property type="entry name" value="GLYCOSYLTRANSFERASE"/>
    <property type="match status" value="1"/>
</dbReference>
<gene>
    <name evidence="3" type="ORF">F4Y08_12940</name>
</gene>
<feature type="domain" description="Glycosyltransferase 2-like" evidence="2">
    <location>
        <begin position="15"/>
        <end position="108"/>
    </location>
</feature>
<dbReference type="EMBL" id="VXPY01000093">
    <property type="protein sequence ID" value="MYD91221.1"/>
    <property type="molecule type" value="Genomic_DNA"/>
</dbReference>
<protein>
    <submittedName>
        <fullName evidence="3">Glycosyltransferase family 2 protein</fullName>
    </submittedName>
</protein>
<keyword evidence="1" id="KW-0472">Membrane</keyword>
<organism evidence="3">
    <name type="scientific">Caldilineaceae bacterium SB0662_bin_9</name>
    <dbReference type="NCBI Taxonomy" id="2605258"/>
    <lineage>
        <taxon>Bacteria</taxon>
        <taxon>Bacillati</taxon>
        <taxon>Chloroflexota</taxon>
        <taxon>Caldilineae</taxon>
        <taxon>Caldilineales</taxon>
        <taxon>Caldilineaceae</taxon>
    </lineage>
</organism>
<dbReference type="GO" id="GO:0016740">
    <property type="term" value="F:transferase activity"/>
    <property type="evidence" value="ECO:0007669"/>
    <property type="project" value="UniProtKB-KW"/>
</dbReference>
<evidence type="ECO:0000313" key="3">
    <source>
        <dbReference type="EMBL" id="MYD91221.1"/>
    </source>
</evidence>
<accession>A0A6B1DV95</accession>
<dbReference type="InterPro" id="IPR029044">
    <property type="entry name" value="Nucleotide-diphossugar_trans"/>
</dbReference>
<keyword evidence="1" id="KW-0812">Transmembrane</keyword>
<dbReference type="CDD" id="cd02511">
    <property type="entry name" value="Beta4Glucosyltransferase"/>
    <property type="match status" value="1"/>
</dbReference>
<keyword evidence="1" id="KW-1133">Transmembrane helix</keyword>
<reference evidence="3" key="1">
    <citation type="submission" date="2019-09" db="EMBL/GenBank/DDBJ databases">
        <title>Characterisation of the sponge microbiome using genome-centric metagenomics.</title>
        <authorList>
            <person name="Engelberts J.P."/>
            <person name="Robbins S.J."/>
            <person name="De Goeij J.M."/>
            <person name="Aranda M."/>
            <person name="Bell S.C."/>
            <person name="Webster N.S."/>
        </authorList>
    </citation>
    <scope>NUCLEOTIDE SEQUENCE</scope>
    <source>
        <strain evidence="3">SB0662_bin_9</strain>
    </source>
</reference>
<name>A0A6B1DV95_9CHLR</name>
<evidence type="ECO:0000256" key="1">
    <source>
        <dbReference type="SAM" id="Phobius"/>
    </source>
</evidence>
<feature type="transmembrane region" description="Helical" evidence="1">
    <location>
        <begin position="235"/>
        <end position="257"/>
    </location>
</feature>
<dbReference type="PANTHER" id="PTHR43630">
    <property type="entry name" value="POLY-BETA-1,6-N-ACETYL-D-GLUCOSAMINE SYNTHASE"/>
    <property type="match status" value="1"/>
</dbReference>
<dbReference type="SUPFAM" id="SSF53448">
    <property type="entry name" value="Nucleotide-diphospho-sugar transferases"/>
    <property type="match status" value="1"/>
</dbReference>
<comment type="caution">
    <text evidence="3">The sequence shown here is derived from an EMBL/GenBank/DDBJ whole genome shotgun (WGS) entry which is preliminary data.</text>
</comment>
<dbReference type="InterPro" id="IPR001173">
    <property type="entry name" value="Glyco_trans_2-like"/>
</dbReference>